<name>A0A1F6CSG7_HANXR</name>
<evidence type="ECO:0008006" key="3">
    <source>
        <dbReference type="Google" id="ProtNLM"/>
    </source>
</evidence>
<accession>A0A1F6CSG7</accession>
<dbReference type="EMBL" id="MFKF01000156">
    <property type="protein sequence ID" value="OGG52126.1"/>
    <property type="molecule type" value="Genomic_DNA"/>
</dbReference>
<comment type="caution">
    <text evidence="1">The sequence shown here is derived from an EMBL/GenBank/DDBJ whole genome shotgun (WGS) entry which is preliminary data.</text>
</comment>
<dbReference type="AlphaFoldDB" id="A0A1F6CSG7"/>
<proteinExistence type="predicted"/>
<reference evidence="1 2" key="1">
    <citation type="journal article" date="2016" name="Nat. Commun.">
        <title>Thousands of microbial genomes shed light on interconnected biogeochemical processes in an aquifer system.</title>
        <authorList>
            <person name="Anantharaman K."/>
            <person name="Brown C.T."/>
            <person name="Hug L.A."/>
            <person name="Sharon I."/>
            <person name="Castelle C.J."/>
            <person name="Probst A.J."/>
            <person name="Thomas B.C."/>
            <person name="Singh A."/>
            <person name="Wilkins M.J."/>
            <person name="Karaoz U."/>
            <person name="Brodie E.L."/>
            <person name="Williams K.H."/>
            <person name="Hubbard S.S."/>
            <person name="Banfield J.F."/>
        </authorList>
    </citation>
    <scope>NUCLEOTIDE SEQUENCE [LARGE SCALE GENOMIC DNA]</scope>
    <source>
        <strain evidence="2">RIFCSPLOWO2_12_FULL_64_10</strain>
    </source>
</reference>
<gene>
    <name evidence="1" type="ORF">A3F84_05640</name>
</gene>
<organism evidence="1 2">
    <name type="scientific">Handelsmanbacteria sp. (strain RIFCSPLOWO2_12_FULL_64_10)</name>
    <dbReference type="NCBI Taxonomy" id="1817868"/>
    <lineage>
        <taxon>Bacteria</taxon>
        <taxon>Candidatus Handelsmaniibacteriota</taxon>
    </lineage>
</organism>
<evidence type="ECO:0000313" key="2">
    <source>
        <dbReference type="Proteomes" id="UP000178606"/>
    </source>
</evidence>
<protein>
    <recommendedName>
        <fullName evidence="3">LTXXQ motif family protein</fullName>
    </recommendedName>
</protein>
<dbReference type="Proteomes" id="UP000178606">
    <property type="component" value="Unassembled WGS sequence"/>
</dbReference>
<evidence type="ECO:0000313" key="1">
    <source>
        <dbReference type="EMBL" id="OGG52126.1"/>
    </source>
</evidence>
<sequence>MIRRAVVTGVLVGAMWASGAEAQMGPGGGWGGGRRGGFGDRARFEEMRARMEALSACNIEAMWAILSFGVGLTPEQLDPLRGPFAEAWSKRATILALAEQADRPDWGAYRDELKDLKKDLDQRLKALLNEEQQKAFSKQMKAYENTFSRFPGGGFGPRGGGPVGGE</sequence>